<proteinExistence type="predicted"/>
<feature type="compositionally biased region" description="Low complexity" evidence="2">
    <location>
        <begin position="693"/>
        <end position="706"/>
    </location>
</feature>
<keyword evidence="4" id="KW-1185">Reference proteome</keyword>
<feature type="coiled-coil region" evidence="1">
    <location>
        <begin position="407"/>
        <end position="434"/>
    </location>
</feature>
<protein>
    <submittedName>
        <fullName evidence="3">Uncharacterized protein</fullName>
    </submittedName>
</protein>
<keyword evidence="1" id="KW-0175">Coiled coil</keyword>
<feature type="compositionally biased region" description="Polar residues" evidence="2">
    <location>
        <begin position="726"/>
        <end position="736"/>
    </location>
</feature>
<dbReference type="Proteomes" id="UP001397290">
    <property type="component" value="Unassembled WGS sequence"/>
</dbReference>
<accession>A0AAW0RL16</accession>
<evidence type="ECO:0000256" key="2">
    <source>
        <dbReference type="SAM" id="MobiDB-lite"/>
    </source>
</evidence>
<feature type="compositionally biased region" description="Polar residues" evidence="2">
    <location>
        <begin position="621"/>
        <end position="643"/>
    </location>
</feature>
<feature type="region of interest" description="Disordered" evidence="2">
    <location>
        <begin position="1"/>
        <end position="20"/>
    </location>
</feature>
<feature type="compositionally biased region" description="Polar residues" evidence="2">
    <location>
        <begin position="1"/>
        <end position="12"/>
    </location>
</feature>
<feature type="compositionally biased region" description="Low complexity" evidence="2">
    <location>
        <begin position="539"/>
        <end position="552"/>
    </location>
</feature>
<evidence type="ECO:0000256" key="1">
    <source>
        <dbReference type="SAM" id="Coils"/>
    </source>
</evidence>
<sequence length="779" mass="87275">MADSHNSGSSTAGRAEHESITRSAALAKIIDAHNQPDNATQLSLQESEYLAEGDVMIEEGTRQDPETPASPRPAGRVISNKRHLENAHERLQDILHVIDDDDAERWHTIETMEGGIETTEAGDEETRLVEEQVYLNREHRAIYWLWTHQVPLLYHPRSLLRAYYAPERIKGLLRPFYWHPPLDFDAPVMHFFERQRLRFQEFQRFQAINRNMDTLEPSAMEEAYHAALIREATNAHHWLELTATPGCNGSVGRRNEFWARRIDERELLREEACSNFDEYQAAVRARLARNGVEVPANFALLNEDFAHQDRLTMWSEYLAFEYWFMEQYDDDVRRYQPSHDVAYAQLRRTGALRPHETADFLRTKEAATQRKVEETEALGRHDMAELSFRRLQIRLRGRNHMNLHRMHVDTTHRLAEAQAEAEAAEAAKKEVVRRNAAVVAFLQETDAWQEACDNRSRHDALLAWATDRWYDIRISAGAPLSGEDEETIRSLNPAMFMEAGYFPAAQGAASVQSAAAVEGNAEAADAQLESVIAEDGEQATAAATAATAAAEAGPSSDGENERRVPRDVSPFSGAVSAPSVSPRSLTPLPRVTLPSLASPRRTSSHSTESTLIELPLVEQPSVEQASAEQSSVEQPSVQHSSVQKPPLEQPAVKEPSKGQPADELPPVEQSAIEPPLERQVAEEQRLPVTPASEEVATATRAAATVPEPRRSARIAARRQKAAEETALQSTQANVPETTARVRGASKGTRKRGLDKKAAEDKMQDAEPPAKRTRRRTARR</sequence>
<comment type="caution">
    <text evidence="3">The sequence shown here is derived from an EMBL/GenBank/DDBJ whole genome shotgun (WGS) entry which is preliminary data.</text>
</comment>
<evidence type="ECO:0000313" key="3">
    <source>
        <dbReference type="EMBL" id="KAK8142780.1"/>
    </source>
</evidence>
<feature type="compositionally biased region" description="Polar residues" evidence="2">
    <location>
        <begin position="600"/>
        <end position="610"/>
    </location>
</feature>
<name>A0AAW0RL16_9HYPO</name>
<gene>
    <name evidence="3" type="ORF">G3M48_008272</name>
</gene>
<dbReference type="AlphaFoldDB" id="A0AAW0RL16"/>
<reference evidence="3 4" key="1">
    <citation type="submission" date="2020-02" db="EMBL/GenBank/DDBJ databases">
        <title>Comparative genomics of the hypocrealean fungal genus Beauvera.</title>
        <authorList>
            <person name="Showalter D.N."/>
            <person name="Bushley K.E."/>
            <person name="Rehner S.A."/>
        </authorList>
    </citation>
    <scope>NUCLEOTIDE SEQUENCE [LARGE SCALE GENOMIC DNA]</scope>
    <source>
        <strain evidence="3 4">ARSEF4384</strain>
    </source>
</reference>
<feature type="compositionally biased region" description="Basic residues" evidence="2">
    <location>
        <begin position="770"/>
        <end position="779"/>
    </location>
</feature>
<dbReference type="EMBL" id="JAAHCF010000611">
    <property type="protein sequence ID" value="KAK8142780.1"/>
    <property type="molecule type" value="Genomic_DNA"/>
</dbReference>
<evidence type="ECO:0000313" key="4">
    <source>
        <dbReference type="Proteomes" id="UP001397290"/>
    </source>
</evidence>
<feature type="region of interest" description="Disordered" evidence="2">
    <location>
        <begin position="536"/>
        <end position="779"/>
    </location>
</feature>
<feature type="compositionally biased region" description="Basic and acidic residues" evidence="2">
    <location>
        <begin position="754"/>
        <end position="769"/>
    </location>
</feature>
<organism evidence="3 4">
    <name type="scientific">Beauveria asiatica</name>
    <dbReference type="NCBI Taxonomy" id="1069075"/>
    <lineage>
        <taxon>Eukaryota</taxon>
        <taxon>Fungi</taxon>
        <taxon>Dikarya</taxon>
        <taxon>Ascomycota</taxon>
        <taxon>Pezizomycotina</taxon>
        <taxon>Sordariomycetes</taxon>
        <taxon>Hypocreomycetidae</taxon>
        <taxon>Hypocreales</taxon>
        <taxon>Cordycipitaceae</taxon>
        <taxon>Beauveria</taxon>
    </lineage>
</organism>
<feature type="compositionally biased region" description="Basic and acidic residues" evidence="2">
    <location>
        <begin position="675"/>
        <end position="685"/>
    </location>
</feature>